<evidence type="ECO:0000313" key="1">
    <source>
        <dbReference type="EMBL" id="KAJ8119659.1"/>
    </source>
</evidence>
<accession>A0ACC2IWS2</accession>
<dbReference type="EMBL" id="JAPUUL010004340">
    <property type="protein sequence ID" value="KAJ8119659.1"/>
    <property type="molecule type" value="Genomic_DNA"/>
</dbReference>
<gene>
    <name evidence="1" type="ORF">O1611_g10561</name>
</gene>
<dbReference type="Proteomes" id="UP001153332">
    <property type="component" value="Unassembled WGS sequence"/>
</dbReference>
<evidence type="ECO:0000313" key="2">
    <source>
        <dbReference type="Proteomes" id="UP001153332"/>
    </source>
</evidence>
<name>A0ACC2IWS2_9PEZI</name>
<protein>
    <submittedName>
        <fullName evidence="1">Uncharacterized protein</fullName>
    </submittedName>
</protein>
<reference evidence="1" key="1">
    <citation type="submission" date="2022-12" db="EMBL/GenBank/DDBJ databases">
        <title>Genome Sequence of Lasiodiplodia mahajangana.</title>
        <authorList>
            <person name="Buettner E."/>
        </authorList>
    </citation>
    <scope>NUCLEOTIDE SEQUENCE</scope>
    <source>
        <strain evidence="1">VT137</strain>
    </source>
</reference>
<keyword evidence="2" id="KW-1185">Reference proteome</keyword>
<proteinExistence type="predicted"/>
<organism evidence="1 2">
    <name type="scientific">Lasiodiplodia mahajangana</name>
    <dbReference type="NCBI Taxonomy" id="1108764"/>
    <lineage>
        <taxon>Eukaryota</taxon>
        <taxon>Fungi</taxon>
        <taxon>Dikarya</taxon>
        <taxon>Ascomycota</taxon>
        <taxon>Pezizomycotina</taxon>
        <taxon>Dothideomycetes</taxon>
        <taxon>Dothideomycetes incertae sedis</taxon>
        <taxon>Botryosphaeriales</taxon>
        <taxon>Botryosphaeriaceae</taxon>
        <taxon>Lasiodiplodia</taxon>
    </lineage>
</organism>
<sequence length="104" mass="11097">MGRSVSTIGSSLVEDFGGPAEGSAVWGLKKDIYPLIFPGHPELDELNRAAFHLMKSGVDDLTANGRASIGLYAWLSHQLFVASLGAVYGPKNPLLKPENESAWG</sequence>
<comment type="caution">
    <text evidence="1">The sequence shown here is derived from an EMBL/GenBank/DDBJ whole genome shotgun (WGS) entry which is preliminary data.</text>
</comment>